<evidence type="ECO:0008006" key="9">
    <source>
        <dbReference type="Google" id="ProtNLM"/>
    </source>
</evidence>
<feature type="domain" description="Signal transduction histidine kinase subgroup 3 dimerisation and phosphoacceptor" evidence="6">
    <location>
        <begin position="463"/>
        <end position="525"/>
    </location>
</feature>
<dbReference type="GO" id="GO:0046983">
    <property type="term" value="F:protein dimerization activity"/>
    <property type="evidence" value="ECO:0007669"/>
    <property type="project" value="InterPro"/>
</dbReference>
<evidence type="ECO:0000256" key="3">
    <source>
        <dbReference type="ARBA" id="ARBA00023012"/>
    </source>
</evidence>
<dbReference type="GO" id="GO:0000155">
    <property type="term" value="F:phosphorelay sensor kinase activity"/>
    <property type="evidence" value="ECO:0007669"/>
    <property type="project" value="InterPro"/>
</dbReference>
<reference evidence="7" key="1">
    <citation type="submission" date="2021-01" db="EMBL/GenBank/DDBJ databases">
        <title>Modified the classification status of verrucomicrobia.</title>
        <authorList>
            <person name="Feng X."/>
        </authorList>
    </citation>
    <scope>NUCLEOTIDE SEQUENCE</scope>
    <source>
        <strain evidence="7">KCTC 12986</strain>
    </source>
</reference>
<dbReference type="InterPro" id="IPR011712">
    <property type="entry name" value="Sig_transdc_His_kin_sub3_dim/P"/>
</dbReference>
<dbReference type="PROSITE" id="PS51257">
    <property type="entry name" value="PROKAR_LIPOPROTEIN"/>
    <property type="match status" value="1"/>
</dbReference>
<gene>
    <name evidence="7" type="ORF">JIN78_04325</name>
</gene>
<comment type="caution">
    <text evidence="7">The sequence shown here is derived from an EMBL/GenBank/DDBJ whole genome shotgun (WGS) entry which is preliminary data.</text>
</comment>
<dbReference type="Pfam" id="PF07730">
    <property type="entry name" value="HisKA_3"/>
    <property type="match status" value="1"/>
</dbReference>
<dbReference type="AlphaFoldDB" id="A0A934RPU8"/>
<evidence type="ECO:0000256" key="2">
    <source>
        <dbReference type="ARBA" id="ARBA00022777"/>
    </source>
</evidence>
<dbReference type="Proteomes" id="UP000604083">
    <property type="component" value="Unassembled WGS sequence"/>
</dbReference>
<name>A0A934RPU8_9BACT</name>
<keyword evidence="1" id="KW-0808">Transferase</keyword>
<proteinExistence type="predicted"/>
<keyword evidence="3" id="KW-0902">Two-component regulatory system</keyword>
<evidence type="ECO:0000259" key="6">
    <source>
        <dbReference type="Pfam" id="PF07730"/>
    </source>
</evidence>
<protein>
    <recommendedName>
        <fullName evidence="9">Histidine kinase</fullName>
    </recommendedName>
</protein>
<keyword evidence="4" id="KW-0812">Transmembrane</keyword>
<feature type="transmembrane region" description="Helical" evidence="4">
    <location>
        <begin position="436"/>
        <end position="455"/>
    </location>
</feature>
<organism evidence="7 8">
    <name type="scientific">Roseibacillus ishigakijimensis</name>
    <dbReference type="NCBI Taxonomy" id="454146"/>
    <lineage>
        <taxon>Bacteria</taxon>
        <taxon>Pseudomonadati</taxon>
        <taxon>Verrucomicrobiota</taxon>
        <taxon>Verrucomicrobiia</taxon>
        <taxon>Verrucomicrobiales</taxon>
        <taxon>Verrucomicrobiaceae</taxon>
        <taxon>Roseibacillus</taxon>
    </lineage>
</organism>
<dbReference type="Pfam" id="PF02518">
    <property type="entry name" value="HATPase_c"/>
    <property type="match status" value="1"/>
</dbReference>
<dbReference type="InterPro" id="IPR003594">
    <property type="entry name" value="HATPase_dom"/>
</dbReference>
<evidence type="ECO:0000259" key="5">
    <source>
        <dbReference type="Pfam" id="PF02518"/>
    </source>
</evidence>
<evidence type="ECO:0000256" key="1">
    <source>
        <dbReference type="ARBA" id="ARBA00022679"/>
    </source>
</evidence>
<dbReference type="RefSeq" id="WP_200390711.1">
    <property type="nucleotide sequence ID" value="NZ_JAENIO010000007.1"/>
</dbReference>
<dbReference type="CDD" id="cd16917">
    <property type="entry name" value="HATPase_UhpB-NarQ-NarX-like"/>
    <property type="match status" value="1"/>
</dbReference>
<keyword evidence="2" id="KW-0418">Kinase</keyword>
<dbReference type="SUPFAM" id="SSF55874">
    <property type="entry name" value="ATPase domain of HSP90 chaperone/DNA topoisomerase II/histidine kinase"/>
    <property type="match status" value="1"/>
</dbReference>
<dbReference type="InterPro" id="IPR050482">
    <property type="entry name" value="Sensor_HK_TwoCompSys"/>
</dbReference>
<dbReference type="Gene3D" id="3.30.565.10">
    <property type="entry name" value="Histidine kinase-like ATPase, C-terminal domain"/>
    <property type="match status" value="1"/>
</dbReference>
<keyword evidence="4" id="KW-1133">Transmembrane helix</keyword>
<keyword evidence="8" id="KW-1185">Reference proteome</keyword>
<accession>A0A934RPU8</accession>
<dbReference type="InterPro" id="IPR036890">
    <property type="entry name" value="HATPase_C_sf"/>
</dbReference>
<evidence type="ECO:0000313" key="7">
    <source>
        <dbReference type="EMBL" id="MBK1833278.1"/>
    </source>
</evidence>
<dbReference type="Gene3D" id="1.20.5.1930">
    <property type="match status" value="1"/>
</dbReference>
<dbReference type="GO" id="GO:0016020">
    <property type="term" value="C:membrane"/>
    <property type="evidence" value="ECO:0007669"/>
    <property type="project" value="InterPro"/>
</dbReference>
<evidence type="ECO:0000313" key="8">
    <source>
        <dbReference type="Proteomes" id="UP000604083"/>
    </source>
</evidence>
<dbReference type="PANTHER" id="PTHR24421">
    <property type="entry name" value="NITRATE/NITRITE SENSOR PROTEIN NARX-RELATED"/>
    <property type="match status" value="1"/>
</dbReference>
<evidence type="ECO:0000256" key="4">
    <source>
        <dbReference type="SAM" id="Phobius"/>
    </source>
</evidence>
<feature type="domain" description="Histidine kinase/HSP90-like ATPase" evidence="5">
    <location>
        <begin position="571"/>
        <end position="645"/>
    </location>
</feature>
<keyword evidence="4" id="KW-0472">Membrane</keyword>
<sequence>MLRPASSVSGPFRWPGALVALLLLGCAASCQRPDDLQSLEHDIARLEQEIAPLPRIRLNPSPHTLGYRSHFSHDEHDRVTIELSFARPADLDLLAFVPATYSPDSLEVTPLGFPKRFHIELAAPGKDYQTVVDYRDEDYAVTGIEPQLFPLAQPVFADRLRLSCTRMGDDPSWWDGEYVTALSEILAFAGPWNAALGARVEASTDKDYGSIWSRRYLTDGFCLFSPVDGQLRHPFLDFYFNGSRLELLFDLGRSRTLDEIRLWPAVHSLQFNFPQASGVGFPSRFRLERLHAPGDRKGETVLRTATPLTAPGSSPHLQRFPSVAGRYFRLTLLDPVPEFRIQRPPRIILSEVQLLSQGQVVSGEETSSLAITSNAGRPHPHLQRLTDGLSTEGKILPLRQWIEGLATRAAKERRLANLRQILHLRREQRQELFRDALILLLILLPLLLAFAKLLADRKWKRVRDRIACDLHDEIGANASGLVHLTELLAESLPTPTPNQKVLLAEALETARLTSAETRDFVGLLETNSPAFNLRKQIALLCSRLLTGLDHYCEIAPQARLSRLPPARQWDLFLFIKESLNNIRKHARATRASVAIKRHQGHLHLHISDNGRGAPADSRPPRHLEIRAKRLGGTLTVTTAPGDGFHLHLILK</sequence>
<dbReference type="EMBL" id="JAENIO010000007">
    <property type="protein sequence ID" value="MBK1833278.1"/>
    <property type="molecule type" value="Genomic_DNA"/>
</dbReference>